<dbReference type="PANTHER" id="PTHR28008">
    <property type="entry name" value="DOMAIN PROTEIN, PUTATIVE (AFU_ORTHOLOGUE AFUA_3G10980)-RELATED"/>
    <property type="match status" value="1"/>
</dbReference>
<keyword evidence="4" id="KW-1185">Reference proteome</keyword>
<evidence type="ECO:0000313" key="4">
    <source>
        <dbReference type="Proteomes" id="UP000298438"/>
    </source>
</evidence>
<dbReference type="RefSeq" id="WP_135205255.1">
    <property type="nucleotide sequence ID" value="NZ_SPVF01000006.1"/>
</dbReference>
<feature type="transmembrane region" description="Helical" evidence="1">
    <location>
        <begin position="42"/>
        <end position="67"/>
    </location>
</feature>
<sequence length="108" mass="11236">MRWEVILLLASALGIAIGCLTPVGKLPILPHDKLLHFGCFGFAAWLAGRLVDGLWPTVAVLAAVLAASWGIELLQKLVPGRTFCWRDMAANAAGIAAAGVALAAPHIG</sequence>
<dbReference type="InterPro" id="IPR006976">
    <property type="entry name" value="VanZ-like"/>
</dbReference>
<accession>A0A4Y9SZS6</accession>
<feature type="domain" description="VanZ-like" evidence="2">
    <location>
        <begin position="32"/>
        <end position="98"/>
    </location>
</feature>
<organism evidence="3 4">
    <name type="scientific">Zemynaea arenosa</name>
    <dbReference type="NCBI Taxonomy" id="2561931"/>
    <lineage>
        <taxon>Bacteria</taxon>
        <taxon>Pseudomonadati</taxon>
        <taxon>Pseudomonadota</taxon>
        <taxon>Betaproteobacteria</taxon>
        <taxon>Burkholderiales</taxon>
        <taxon>Oxalobacteraceae</taxon>
        <taxon>Telluria group</taxon>
        <taxon>Zemynaea</taxon>
    </lineage>
</organism>
<proteinExistence type="predicted"/>
<evidence type="ECO:0000256" key="1">
    <source>
        <dbReference type="SAM" id="Phobius"/>
    </source>
</evidence>
<protein>
    <recommendedName>
        <fullName evidence="2">VanZ-like domain-containing protein</fullName>
    </recommendedName>
</protein>
<dbReference type="Proteomes" id="UP000298438">
    <property type="component" value="Unassembled WGS sequence"/>
</dbReference>
<keyword evidence="1" id="KW-1133">Transmembrane helix</keyword>
<evidence type="ECO:0000313" key="3">
    <source>
        <dbReference type="EMBL" id="TFW30246.1"/>
    </source>
</evidence>
<dbReference type="Pfam" id="PF04892">
    <property type="entry name" value="VanZ"/>
    <property type="match status" value="1"/>
</dbReference>
<name>A0A4Y9SZS6_9BURK</name>
<dbReference type="EMBL" id="SPVF01000006">
    <property type="protein sequence ID" value="TFW30246.1"/>
    <property type="molecule type" value="Genomic_DNA"/>
</dbReference>
<reference evidence="3 4" key="1">
    <citation type="submission" date="2019-03" db="EMBL/GenBank/DDBJ databases">
        <title>Draft Genome Sequence of Massilia arenosa sp. nov., a Novel Massilia Species Isolated from a Sandy-loam Maize Soil.</title>
        <authorList>
            <person name="Raths R."/>
            <person name="Peta V."/>
            <person name="Bucking H."/>
        </authorList>
    </citation>
    <scope>NUCLEOTIDE SEQUENCE [LARGE SCALE GENOMIC DNA]</scope>
    <source>
        <strain evidence="3 4">MC02</strain>
    </source>
</reference>
<evidence type="ECO:0000259" key="2">
    <source>
        <dbReference type="Pfam" id="PF04892"/>
    </source>
</evidence>
<dbReference type="OrthoDB" id="8759225at2"/>
<keyword evidence="1" id="KW-0472">Membrane</keyword>
<dbReference type="PROSITE" id="PS51257">
    <property type="entry name" value="PROKAR_LIPOPROTEIN"/>
    <property type="match status" value="1"/>
</dbReference>
<comment type="caution">
    <text evidence="3">The sequence shown here is derived from an EMBL/GenBank/DDBJ whole genome shotgun (WGS) entry which is preliminary data.</text>
</comment>
<dbReference type="PANTHER" id="PTHR28008:SF1">
    <property type="entry name" value="DOMAIN PROTEIN, PUTATIVE (AFU_ORTHOLOGUE AFUA_3G10980)-RELATED"/>
    <property type="match status" value="1"/>
</dbReference>
<dbReference type="AlphaFoldDB" id="A0A4Y9SZS6"/>
<gene>
    <name evidence="3" type="ORF">E4L96_00350</name>
</gene>
<keyword evidence="1" id="KW-0812">Transmembrane</keyword>
<feature type="transmembrane region" description="Helical" evidence="1">
    <location>
        <begin position="88"/>
        <end position="107"/>
    </location>
</feature>